<evidence type="ECO:0000313" key="2">
    <source>
        <dbReference type="EMBL" id="KAJ6443750.1"/>
    </source>
</evidence>
<feature type="region of interest" description="Disordered" evidence="1">
    <location>
        <begin position="83"/>
        <end position="106"/>
    </location>
</feature>
<dbReference type="AlphaFoldDB" id="A0AB34FXJ1"/>
<evidence type="ECO:0000256" key="1">
    <source>
        <dbReference type="SAM" id="MobiDB-lite"/>
    </source>
</evidence>
<dbReference type="Proteomes" id="UP001163105">
    <property type="component" value="Unassembled WGS sequence"/>
</dbReference>
<keyword evidence="3" id="KW-1185">Reference proteome</keyword>
<evidence type="ECO:0000313" key="3">
    <source>
        <dbReference type="Proteomes" id="UP001163105"/>
    </source>
</evidence>
<dbReference type="EMBL" id="JAQHRD010000002">
    <property type="protein sequence ID" value="KAJ6443750.1"/>
    <property type="molecule type" value="Genomic_DNA"/>
</dbReference>
<protein>
    <submittedName>
        <fullName evidence="2">Uncharacterized protein</fullName>
    </submittedName>
</protein>
<reference evidence="2" key="1">
    <citation type="submission" date="2023-01" db="EMBL/GenBank/DDBJ databases">
        <title>The growth and conidiation of Purpureocillium lavendulum are regulated by nitrogen source and histone H3K14 acetylation.</title>
        <authorList>
            <person name="Tang P."/>
            <person name="Han J."/>
            <person name="Zhang C."/>
            <person name="Tang P."/>
            <person name="Qi F."/>
            <person name="Zhang K."/>
            <person name="Liang L."/>
        </authorList>
    </citation>
    <scope>NUCLEOTIDE SEQUENCE</scope>
    <source>
        <strain evidence="2">YMF1.00683</strain>
    </source>
</reference>
<comment type="caution">
    <text evidence="2">The sequence shown here is derived from an EMBL/GenBank/DDBJ whole genome shotgun (WGS) entry which is preliminary data.</text>
</comment>
<gene>
    <name evidence="2" type="ORF">O9K51_02136</name>
</gene>
<organism evidence="2 3">
    <name type="scientific">Purpureocillium lavendulum</name>
    <dbReference type="NCBI Taxonomy" id="1247861"/>
    <lineage>
        <taxon>Eukaryota</taxon>
        <taxon>Fungi</taxon>
        <taxon>Dikarya</taxon>
        <taxon>Ascomycota</taxon>
        <taxon>Pezizomycotina</taxon>
        <taxon>Sordariomycetes</taxon>
        <taxon>Hypocreomycetidae</taxon>
        <taxon>Hypocreales</taxon>
        <taxon>Ophiocordycipitaceae</taxon>
        <taxon>Purpureocillium</taxon>
    </lineage>
</organism>
<sequence>MCVQKKYKFACQRCRKPCTYTKGGPTLCDSAKKKKNAVPGSCWRGLKEKWHDSKRTFCSHECKLRHEEWFRSVVKRDVERMDRQDRKEAAKKKAKAEKGKKILGLF</sequence>
<name>A0AB34FXJ1_9HYPO</name>
<accession>A0AB34FXJ1</accession>
<proteinExistence type="predicted"/>